<gene>
    <name evidence="2" type="ORF">LADA_0D07514G</name>
</gene>
<dbReference type="AlphaFoldDB" id="A0A1G4J6F5"/>
<keyword evidence="1" id="KW-0812">Transmembrane</keyword>
<evidence type="ECO:0000313" key="3">
    <source>
        <dbReference type="Proteomes" id="UP000190274"/>
    </source>
</evidence>
<dbReference type="EMBL" id="LT598454">
    <property type="protein sequence ID" value="SCU85440.1"/>
    <property type="molecule type" value="Genomic_DNA"/>
</dbReference>
<sequence>MNAALEPGLDMAKRLLKCQVVRDEDDQFKVAQTRDEHKPLTWTYVLGGSDLAVAMALVLVWYYLVVQMGKEDTAIEVQRYDSIFLLLSPRTWCYCVVVTEELTTRGVPRLSTLFRVFSWDRNLGPYHATRFCFLGTENLHCPVHGSRSEVSPIFVGHIGSAENYPLSSSLVKGEPPNMQYTHILAKLPPTLQRALGIQMYLPSAWVWYIA</sequence>
<name>A0A1G4J6F5_9SACH</name>
<protein>
    <submittedName>
        <fullName evidence="2">LADA_0D07514g1_1</fullName>
    </submittedName>
</protein>
<keyword evidence="1" id="KW-0472">Membrane</keyword>
<reference evidence="2 3" key="1">
    <citation type="submission" date="2016-03" db="EMBL/GenBank/DDBJ databases">
        <authorList>
            <person name="Devillers H."/>
        </authorList>
    </citation>
    <scope>NUCLEOTIDE SEQUENCE [LARGE SCALE GENOMIC DNA]</scope>
    <source>
        <strain evidence="2">CBS 10888</strain>
    </source>
</reference>
<evidence type="ECO:0000313" key="2">
    <source>
        <dbReference type="EMBL" id="SCU85440.1"/>
    </source>
</evidence>
<proteinExistence type="predicted"/>
<evidence type="ECO:0000256" key="1">
    <source>
        <dbReference type="SAM" id="Phobius"/>
    </source>
</evidence>
<keyword evidence="1" id="KW-1133">Transmembrane helix</keyword>
<accession>A0A1G4J6F5</accession>
<keyword evidence="3" id="KW-1185">Reference proteome</keyword>
<dbReference type="Proteomes" id="UP000190274">
    <property type="component" value="Chromosome D"/>
</dbReference>
<feature type="transmembrane region" description="Helical" evidence="1">
    <location>
        <begin position="42"/>
        <end position="64"/>
    </location>
</feature>
<organism evidence="2 3">
    <name type="scientific">Lachancea dasiensis</name>
    <dbReference type="NCBI Taxonomy" id="1072105"/>
    <lineage>
        <taxon>Eukaryota</taxon>
        <taxon>Fungi</taxon>
        <taxon>Dikarya</taxon>
        <taxon>Ascomycota</taxon>
        <taxon>Saccharomycotina</taxon>
        <taxon>Saccharomycetes</taxon>
        <taxon>Saccharomycetales</taxon>
        <taxon>Saccharomycetaceae</taxon>
        <taxon>Lachancea</taxon>
    </lineage>
</organism>